<evidence type="ECO:0000256" key="4">
    <source>
        <dbReference type="ARBA" id="ARBA00022692"/>
    </source>
</evidence>
<proteinExistence type="predicted"/>
<dbReference type="RefSeq" id="WP_075104302.1">
    <property type="nucleotide sequence ID" value="NZ_MSJM01000002.1"/>
</dbReference>
<evidence type="ECO:0000313" key="13">
    <source>
        <dbReference type="EMBL" id="OLF48581.1"/>
    </source>
</evidence>
<dbReference type="OrthoDB" id="9785285at2"/>
<evidence type="ECO:0000313" key="14">
    <source>
        <dbReference type="Proteomes" id="UP000186890"/>
    </source>
</evidence>
<evidence type="ECO:0000256" key="10">
    <source>
        <dbReference type="ARBA" id="ARBA00023303"/>
    </source>
</evidence>
<dbReference type="EMBL" id="MSJM01000002">
    <property type="protein sequence ID" value="OLF48581.1"/>
    <property type="molecule type" value="Genomic_DNA"/>
</dbReference>
<keyword evidence="4 11" id="KW-0812">Transmembrane</keyword>
<dbReference type="Proteomes" id="UP000186890">
    <property type="component" value="Unassembled WGS sequence"/>
</dbReference>
<accession>A0A1Q8E9V6</accession>
<dbReference type="Pfam" id="PF00520">
    <property type="entry name" value="Ion_trans"/>
    <property type="match status" value="1"/>
</dbReference>
<feature type="transmembrane region" description="Helical" evidence="11">
    <location>
        <begin position="79"/>
        <end position="99"/>
    </location>
</feature>
<feature type="transmembrane region" description="Helical" evidence="11">
    <location>
        <begin position="205"/>
        <end position="226"/>
    </location>
</feature>
<sequence length="240" mass="27330">MRKQFYHFIESGQIHHKKSKYYDYGMIAIILLSIVPLLFKQQTPLLSSIDTLTFLVFVVDYLCRWLTADFILKRGRMSFLLYPFSLMAILDLLCILPYISLLNNSFKLLKVIRMIRALRVIKLFRYSKNIRIITNVLKHQKDALLIVGVLATSYIFVSALILFNIEPDTFPSFFDAIYWATISLTTVGYGDIYATSILGKTMTMISALVGIAIVALPAGIITAGYMEEIAKTQNGSQERT</sequence>
<dbReference type="AlphaFoldDB" id="A0A1Q8E9V6"/>
<dbReference type="PRINTS" id="PR00169">
    <property type="entry name" value="KCHANNEL"/>
</dbReference>
<name>A0A1Q8E9V6_9STRE</name>
<keyword evidence="14" id="KW-1185">Reference proteome</keyword>
<dbReference type="SUPFAM" id="SSF81324">
    <property type="entry name" value="Voltage-gated potassium channels"/>
    <property type="match status" value="1"/>
</dbReference>
<evidence type="ECO:0000256" key="5">
    <source>
        <dbReference type="ARBA" id="ARBA00022826"/>
    </source>
</evidence>
<dbReference type="GO" id="GO:0001508">
    <property type="term" value="P:action potential"/>
    <property type="evidence" value="ECO:0007669"/>
    <property type="project" value="TreeGrafter"/>
</dbReference>
<dbReference type="Gene3D" id="1.10.287.70">
    <property type="match status" value="1"/>
</dbReference>
<dbReference type="InterPro" id="IPR005821">
    <property type="entry name" value="Ion_trans_dom"/>
</dbReference>
<keyword evidence="2" id="KW-0813">Transport</keyword>
<evidence type="ECO:0000256" key="7">
    <source>
        <dbReference type="ARBA" id="ARBA00022989"/>
    </source>
</evidence>
<gene>
    <name evidence="13" type="ORF">BU202_02895</name>
</gene>
<dbReference type="GO" id="GO:0005249">
    <property type="term" value="F:voltage-gated potassium channel activity"/>
    <property type="evidence" value="ECO:0007669"/>
    <property type="project" value="InterPro"/>
</dbReference>
<evidence type="ECO:0000256" key="8">
    <source>
        <dbReference type="ARBA" id="ARBA00023065"/>
    </source>
</evidence>
<dbReference type="GO" id="GO:0008076">
    <property type="term" value="C:voltage-gated potassium channel complex"/>
    <property type="evidence" value="ECO:0007669"/>
    <property type="project" value="InterPro"/>
</dbReference>
<reference evidence="14" key="1">
    <citation type="submission" date="2016-12" db="EMBL/GenBank/DDBJ databases">
        <authorList>
            <person name="Gulvik C.A."/>
        </authorList>
    </citation>
    <scope>NUCLEOTIDE SEQUENCE [LARGE SCALE GENOMIC DNA]</scope>
    <source>
        <strain evidence="14">NED12-00049-6B</strain>
    </source>
</reference>
<dbReference type="PANTHER" id="PTHR11537:SF254">
    <property type="entry name" value="POTASSIUM VOLTAGE-GATED CHANNEL PROTEIN SHAB"/>
    <property type="match status" value="1"/>
</dbReference>
<keyword evidence="10" id="KW-0407">Ion channel</keyword>
<comment type="caution">
    <text evidence="13">The sequence shown here is derived from an EMBL/GenBank/DDBJ whole genome shotgun (WGS) entry which is preliminary data.</text>
</comment>
<feature type="transmembrane region" description="Helical" evidence="11">
    <location>
        <begin position="144"/>
        <end position="165"/>
    </location>
</feature>
<feature type="transmembrane region" description="Helical" evidence="11">
    <location>
        <begin position="177"/>
        <end position="198"/>
    </location>
</feature>
<evidence type="ECO:0000259" key="12">
    <source>
        <dbReference type="Pfam" id="PF00520"/>
    </source>
</evidence>
<evidence type="ECO:0000256" key="9">
    <source>
        <dbReference type="ARBA" id="ARBA00023136"/>
    </source>
</evidence>
<keyword evidence="8" id="KW-0406">Ion transport</keyword>
<evidence type="ECO:0000256" key="3">
    <source>
        <dbReference type="ARBA" id="ARBA00022538"/>
    </source>
</evidence>
<organism evidence="13 14">
    <name type="scientific">Streptococcus cuniculi</name>
    <dbReference type="NCBI Taxonomy" id="1432788"/>
    <lineage>
        <taxon>Bacteria</taxon>
        <taxon>Bacillati</taxon>
        <taxon>Bacillota</taxon>
        <taxon>Bacilli</taxon>
        <taxon>Lactobacillales</taxon>
        <taxon>Streptococcaceae</taxon>
        <taxon>Streptococcus</taxon>
    </lineage>
</organism>
<protein>
    <submittedName>
        <fullName evidence="13">Ion transporter</fullName>
    </submittedName>
</protein>
<keyword evidence="9 11" id="KW-0472">Membrane</keyword>
<keyword evidence="5" id="KW-0631">Potassium channel</keyword>
<evidence type="ECO:0000256" key="6">
    <source>
        <dbReference type="ARBA" id="ARBA00022958"/>
    </source>
</evidence>
<keyword evidence="7 11" id="KW-1133">Transmembrane helix</keyword>
<evidence type="ECO:0000256" key="11">
    <source>
        <dbReference type="SAM" id="Phobius"/>
    </source>
</evidence>
<comment type="subcellular location">
    <subcellularLocation>
        <location evidence="1">Membrane</location>
        <topology evidence="1">Multi-pass membrane protein</topology>
    </subcellularLocation>
</comment>
<keyword evidence="3" id="KW-0633">Potassium transport</keyword>
<evidence type="ECO:0000256" key="2">
    <source>
        <dbReference type="ARBA" id="ARBA00022448"/>
    </source>
</evidence>
<dbReference type="PANTHER" id="PTHR11537">
    <property type="entry name" value="VOLTAGE-GATED POTASSIUM CHANNEL"/>
    <property type="match status" value="1"/>
</dbReference>
<feature type="transmembrane region" description="Helical" evidence="11">
    <location>
        <begin position="45"/>
        <end position="67"/>
    </location>
</feature>
<keyword evidence="6" id="KW-0630">Potassium</keyword>
<dbReference type="InterPro" id="IPR028325">
    <property type="entry name" value="VG_K_chnl"/>
</dbReference>
<evidence type="ECO:0000256" key="1">
    <source>
        <dbReference type="ARBA" id="ARBA00004141"/>
    </source>
</evidence>
<feature type="transmembrane region" description="Helical" evidence="11">
    <location>
        <begin position="21"/>
        <end position="39"/>
    </location>
</feature>
<feature type="domain" description="Ion transport" evidence="12">
    <location>
        <begin position="20"/>
        <end position="231"/>
    </location>
</feature>